<evidence type="ECO:0000256" key="8">
    <source>
        <dbReference type="PIRSR" id="PIRSR000294-1"/>
    </source>
</evidence>
<evidence type="ECO:0000256" key="2">
    <source>
        <dbReference type="ARBA" id="ARBA00022617"/>
    </source>
</evidence>
<dbReference type="OrthoDB" id="9805202at2"/>
<comment type="PTM">
    <text evidence="8">Binds 2 heme groups per subunit.</text>
</comment>
<evidence type="ECO:0000256" key="5">
    <source>
        <dbReference type="ARBA" id="ARBA00022764"/>
    </source>
</evidence>
<dbReference type="Gene3D" id="1.10.760.10">
    <property type="entry name" value="Cytochrome c-like domain"/>
    <property type="match status" value="2"/>
</dbReference>
<evidence type="ECO:0000313" key="11">
    <source>
        <dbReference type="EMBL" id="SFM13852.1"/>
    </source>
</evidence>
<keyword evidence="6" id="KW-0560">Oxidoreductase</keyword>
<dbReference type="PANTHER" id="PTHR30600">
    <property type="entry name" value="CYTOCHROME C PEROXIDASE-RELATED"/>
    <property type="match status" value="1"/>
</dbReference>
<dbReference type="AlphaFoldDB" id="A0A1I4NE61"/>
<gene>
    <name evidence="11" type="ORF">SAMN04488042_104143</name>
</gene>
<dbReference type="STRING" id="254406.SAMN04488042_104143"/>
<dbReference type="PIRSF" id="PIRSF000294">
    <property type="entry name" value="Cytochrome-c_peroxidase"/>
    <property type="match status" value="1"/>
</dbReference>
<dbReference type="RefSeq" id="WP_093094027.1">
    <property type="nucleotide sequence ID" value="NZ_FOTQ01000004.1"/>
</dbReference>
<feature type="domain" description="Cytochrome c" evidence="10">
    <location>
        <begin position="204"/>
        <end position="368"/>
    </location>
</feature>
<evidence type="ECO:0000259" key="10">
    <source>
        <dbReference type="PROSITE" id="PS51007"/>
    </source>
</evidence>
<name>A0A1I4NE61_9RHOB</name>
<feature type="binding site" description="covalent" evidence="8">
    <location>
        <position position="48"/>
    </location>
    <ligand>
        <name>heme c</name>
        <dbReference type="ChEBI" id="CHEBI:61717"/>
        <label>1</label>
    </ligand>
</feature>
<keyword evidence="3 9" id="KW-0479">Metal-binding</keyword>
<sequence length="378" mass="41234">MRGFVLLSAFALGLVGNGLAEPREARLAALGERLFFETRLSLNETQSCATCHDPAHAFTDPRETIVGRAVSLGDDGVSLGDRNAPTLGYAAHVPAFHRNGAGRYVGGLFHDGRAATLEEQAGGPPLNPLEMAMPDRAAVVARLAADREYVLAFEEAFGAGVLTTPDTGFAAMTQAIAAFERTEPFSPFDSKYDRSLRGEATLSRQEKRGRDLFFDPEATNCSLCHQSSPRADDPGEIFTSFEYHNIGIPVNKAVRAAHGRAGRDAGLLDNPGVDHPAEAGRFRVPTLRNVAVTGPYMHNGVFTDLRTAVRFYNKYQSKRRKWQVNPETGEPWALPEVFMTLAVGELTEGEALSERDIDAIVAFLRTLTDAQYEHLLED</sequence>
<organism evidence="11 12">
    <name type="scientific">Shimia aestuarii</name>
    <dbReference type="NCBI Taxonomy" id="254406"/>
    <lineage>
        <taxon>Bacteria</taxon>
        <taxon>Pseudomonadati</taxon>
        <taxon>Pseudomonadota</taxon>
        <taxon>Alphaproteobacteria</taxon>
        <taxon>Rhodobacterales</taxon>
        <taxon>Roseobacteraceae</taxon>
    </lineage>
</organism>
<dbReference type="EMBL" id="FOTQ01000004">
    <property type="protein sequence ID" value="SFM13852.1"/>
    <property type="molecule type" value="Genomic_DNA"/>
</dbReference>
<feature type="binding site" description="axial binding residue" evidence="9">
    <location>
        <position position="225"/>
    </location>
    <ligand>
        <name>heme c</name>
        <dbReference type="ChEBI" id="CHEBI:61717"/>
        <label>2</label>
    </ligand>
    <ligandPart>
        <name>Fe</name>
        <dbReference type="ChEBI" id="CHEBI:18248"/>
    </ligandPart>
</feature>
<feature type="binding site" description="covalent" evidence="8">
    <location>
        <position position="224"/>
    </location>
    <ligand>
        <name>heme c</name>
        <dbReference type="ChEBI" id="CHEBI:61717"/>
        <label>2</label>
    </ligand>
</feature>
<keyword evidence="7 9" id="KW-0408">Iron</keyword>
<dbReference type="GO" id="GO:0042597">
    <property type="term" value="C:periplasmic space"/>
    <property type="evidence" value="ECO:0007669"/>
    <property type="project" value="UniProtKB-SubCell"/>
</dbReference>
<protein>
    <submittedName>
        <fullName evidence="11">Cytochrome c peroxidase</fullName>
    </submittedName>
</protein>
<dbReference type="InterPro" id="IPR004852">
    <property type="entry name" value="Di-haem_cyt_c_peroxidsae"/>
</dbReference>
<accession>A0A1I4NE61</accession>
<evidence type="ECO:0000256" key="1">
    <source>
        <dbReference type="ARBA" id="ARBA00004418"/>
    </source>
</evidence>
<evidence type="ECO:0000256" key="9">
    <source>
        <dbReference type="PIRSR" id="PIRSR000294-2"/>
    </source>
</evidence>
<dbReference type="InterPro" id="IPR036909">
    <property type="entry name" value="Cyt_c-like_dom_sf"/>
</dbReference>
<proteinExistence type="predicted"/>
<dbReference type="PANTHER" id="PTHR30600:SF10">
    <property type="entry name" value="BLL6722 PROTEIN"/>
    <property type="match status" value="1"/>
</dbReference>
<feature type="binding site" description="covalent" evidence="8">
    <location>
        <position position="51"/>
    </location>
    <ligand>
        <name>heme c</name>
        <dbReference type="ChEBI" id="CHEBI:61717"/>
        <label>1</label>
    </ligand>
</feature>
<dbReference type="GO" id="GO:0020037">
    <property type="term" value="F:heme binding"/>
    <property type="evidence" value="ECO:0007669"/>
    <property type="project" value="InterPro"/>
</dbReference>
<dbReference type="SUPFAM" id="SSF46626">
    <property type="entry name" value="Cytochrome c"/>
    <property type="match status" value="2"/>
</dbReference>
<keyword evidence="5" id="KW-0574">Periplasm</keyword>
<keyword evidence="12" id="KW-1185">Reference proteome</keyword>
<keyword evidence="2 8" id="KW-0349">Heme</keyword>
<dbReference type="InterPro" id="IPR051395">
    <property type="entry name" value="Cytochrome_c_Peroxidase/MauG"/>
</dbReference>
<dbReference type="Proteomes" id="UP000199144">
    <property type="component" value="Unassembled WGS sequence"/>
</dbReference>
<dbReference type="GO" id="GO:0004130">
    <property type="term" value="F:cytochrome-c peroxidase activity"/>
    <property type="evidence" value="ECO:0007669"/>
    <property type="project" value="TreeGrafter"/>
</dbReference>
<comment type="cofactor">
    <cofactor evidence="8">
        <name>heme</name>
        <dbReference type="ChEBI" id="CHEBI:30413"/>
    </cofactor>
    <text evidence="8">Binds 2 heme groups.</text>
</comment>
<evidence type="ECO:0000313" key="12">
    <source>
        <dbReference type="Proteomes" id="UP000199144"/>
    </source>
</evidence>
<feature type="binding site" description="covalent" evidence="8">
    <location>
        <position position="221"/>
    </location>
    <ligand>
        <name>heme c</name>
        <dbReference type="ChEBI" id="CHEBI:61717"/>
        <label>2</label>
    </ligand>
</feature>
<dbReference type="Pfam" id="PF03150">
    <property type="entry name" value="CCP_MauG"/>
    <property type="match status" value="1"/>
</dbReference>
<dbReference type="PROSITE" id="PS51007">
    <property type="entry name" value="CYTC"/>
    <property type="match status" value="2"/>
</dbReference>
<evidence type="ECO:0000256" key="7">
    <source>
        <dbReference type="ARBA" id="ARBA00023004"/>
    </source>
</evidence>
<evidence type="ECO:0000256" key="4">
    <source>
        <dbReference type="ARBA" id="ARBA00022729"/>
    </source>
</evidence>
<reference evidence="11 12" key="1">
    <citation type="submission" date="2016-10" db="EMBL/GenBank/DDBJ databases">
        <authorList>
            <person name="de Groot N.N."/>
        </authorList>
    </citation>
    <scope>NUCLEOTIDE SEQUENCE [LARGE SCALE GENOMIC DNA]</scope>
    <source>
        <strain evidence="11 12">DSM 15283</strain>
    </source>
</reference>
<evidence type="ECO:0000256" key="3">
    <source>
        <dbReference type="ARBA" id="ARBA00022723"/>
    </source>
</evidence>
<dbReference type="GO" id="GO:0046872">
    <property type="term" value="F:metal ion binding"/>
    <property type="evidence" value="ECO:0007669"/>
    <property type="project" value="UniProtKB-KW"/>
</dbReference>
<feature type="binding site" description="axial binding residue" evidence="9">
    <location>
        <position position="52"/>
    </location>
    <ligand>
        <name>heme c</name>
        <dbReference type="ChEBI" id="CHEBI:61717"/>
        <label>1</label>
    </ligand>
    <ligandPart>
        <name>Fe</name>
        <dbReference type="ChEBI" id="CHEBI:18248"/>
    </ligandPart>
</feature>
<comment type="subcellular location">
    <subcellularLocation>
        <location evidence="1">Periplasm</location>
    </subcellularLocation>
</comment>
<keyword evidence="11" id="KW-0575">Peroxidase</keyword>
<dbReference type="InterPro" id="IPR026259">
    <property type="entry name" value="MauG/Cytc_peroxidase"/>
</dbReference>
<feature type="domain" description="Cytochrome c" evidence="10">
    <location>
        <begin position="26"/>
        <end position="147"/>
    </location>
</feature>
<dbReference type="InterPro" id="IPR009056">
    <property type="entry name" value="Cyt_c-like_dom"/>
</dbReference>
<dbReference type="GO" id="GO:0009055">
    <property type="term" value="F:electron transfer activity"/>
    <property type="evidence" value="ECO:0007669"/>
    <property type="project" value="InterPro"/>
</dbReference>
<evidence type="ECO:0000256" key="6">
    <source>
        <dbReference type="ARBA" id="ARBA00023002"/>
    </source>
</evidence>
<keyword evidence="4" id="KW-0732">Signal</keyword>